<accession>A0A2S6HD32</accession>
<dbReference type="Pfam" id="PF13432">
    <property type="entry name" value="TPR_16"/>
    <property type="match status" value="1"/>
</dbReference>
<dbReference type="InterPro" id="IPR011990">
    <property type="entry name" value="TPR-like_helical_dom_sf"/>
</dbReference>
<dbReference type="AlphaFoldDB" id="A0A2S6HD32"/>
<dbReference type="Pfam" id="PF00515">
    <property type="entry name" value="TPR_1"/>
    <property type="match status" value="1"/>
</dbReference>
<dbReference type="PROSITE" id="PS50005">
    <property type="entry name" value="TPR"/>
    <property type="match status" value="4"/>
</dbReference>
<proteinExistence type="predicted"/>
<dbReference type="EMBL" id="PTIZ01000006">
    <property type="protein sequence ID" value="PPK75404.1"/>
    <property type="molecule type" value="Genomic_DNA"/>
</dbReference>
<dbReference type="Pfam" id="PF13176">
    <property type="entry name" value="TPR_7"/>
    <property type="match status" value="1"/>
</dbReference>
<sequence length="321" mass="35176">MSKPIKSITSVNALAKMAYAMRRAVCCLALVNTAALLVGCGAESMAIKPKITGLYDDKSALVHDIQDMTIDASSAMSRADRFLQQGNKDEALYYYVRALEFDDQNPDTFEKIGQIHAEKGNYEPAEVAYQMALKLDPKNAHALEGLGLIQLNTGKQAEAKQSLTAAVATDPSLWRACNGLGLIADKNGDYVQAAQHYKSALRTKPDLPILVNNLGYSKYLSGDLQGAMQLFDAASKLDGKYDSAWLNQGLVQARLGNDAAAIKAFMHVLNEADAYNNLGYIYMMNDRTPAAYEYFQKAISSSPTYHKLANENLNRLHAMDN</sequence>
<dbReference type="PROSITE" id="PS50293">
    <property type="entry name" value="TPR_REGION"/>
    <property type="match status" value="1"/>
</dbReference>
<comment type="caution">
    <text evidence="2">The sequence shown here is derived from an EMBL/GenBank/DDBJ whole genome shotgun (WGS) entry which is preliminary data.</text>
</comment>
<feature type="repeat" description="TPR" evidence="1">
    <location>
        <begin position="174"/>
        <end position="207"/>
    </location>
</feature>
<evidence type="ECO:0000313" key="3">
    <source>
        <dbReference type="Proteomes" id="UP000240010"/>
    </source>
</evidence>
<dbReference type="InterPro" id="IPR052943">
    <property type="entry name" value="TMTC_O-mannosyl-trnsfr"/>
</dbReference>
<dbReference type="RefSeq" id="WP_104429255.1">
    <property type="nucleotide sequence ID" value="NZ_PTIZ01000006.1"/>
</dbReference>
<reference evidence="2 3" key="1">
    <citation type="submission" date="2018-02" db="EMBL/GenBank/DDBJ databases">
        <title>Subsurface microbial communities from deep shales in Ohio and West Virginia, USA.</title>
        <authorList>
            <person name="Wrighton K."/>
        </authorList>
    </citation>
    <scope>NUCLEOTIDE SEQUENCE [LARGE SCALE GENOMIC DNA]</scope>
    <source>
        <strain evidence="2 3">OWC-DMM</strain>
    </source>
</reference>
<dbReference type="Gene3D" id="1.25.40.10">
    <property type="entry name" value="Tetratricopeptide repeat domain"/>
    <property type="match status" value="3"/>
</dbReference>
<name>A0A2S6HD32_9GAMM</name>
<organism evidence="2 3">
    <name type="scientific">Methylobacter tundripaludum</name>
    <dbReference type="NCBI Taxonomy" id="173365"/>
    <lineage>
        <taxon>Bacteria</taxon>
        <taxon>Pseudomonadati</taxon>
        <taxon>Pseudomonadota</taxon>
        <taxon>Gammaproteobacteria</taxon>
        <taxon>Methylococcales</taxon>
        <taxon>Methylococcaceae</taxon>
        <taxon>Methylobacter</taxon>
    </lineage>
</organism>
<gene>
    <name evidence="2" type="ORF">B0F87_106252</name>
</gene>
<feature type="repeat" description="TPR" evidence="1">
    <location>
        <begin position="106"/>
        <end position="139"/>
    </location>
</feature>
<dbReference type="PANTHER" id="PTHR44809:SF1">
    <property type="entry name" value="PROTEIN O-MANNOSYL-TRANSFERASE TMTC1"/>
    <property type="match status" value="1"/>
</dbReference>
<dbReference type="PANTHER" id="PTHR44809">
    <property type="match status" value="1"/>
</dbReference>
<dbReference type="SMART" id="SM00028">
    <property type="entry name" value="TPR"/>
    <property type="match status" value="6"/>
</dbReference>
<feature type="repeat" description="TPR" evidence="1">
    <location>
        <begin position="72"/>
        <end position="105"/>
    </location>
</feature>
<dbReference type="SUPFAM" id="SSF48452">
    <property type="entry name" value="TPR-like"/>
    <property type="match status" value="1"/>
</dbReference>
<evidence type="ECO:0000313" key="2">
    <source>
        <dbReference type="EMBL" id="PPK75404.1"/>
    </source>
</evidence>
<dbReference type="Proteomes" id="UP000240010">
    <property type="component" value="Unassembled WGS sequence"/>
</dbReference>
<dbReference type="InterPro" id="IPR019734">
    <property type="entry name" value="TPR_rpt"/>
</dbReference>
<protein>
    <submittedName>
        <fullName evidence="2">Tetratricopeptide repeat protein</fullName>
    </submittedName>
</protein>
<feature type="repeat" description="TPR" evidence="1">
    <location>
        <begin position="272"/>
        <end position="305"/>
    </location>
</feature>
<evidence type="ECO:0000256" key="1">
    <source>
        <dbReference type="PROSITE-ProRule" id="PRU00339"/>
    </source>
</evidence>
<dbReference type="Pfam" id="PF13414">
    <property type="entry name" value="TPR_11"/>
    <property type="match status" value="1"/>
</dbReference>
<keyword evidence="1" id="KW-0802">TPR repeat</keyword>